<dbReference type="InterPro" id="IPR012337">
    <property type="entry name" value="RNaseH-like_sf"/>
</dbReference>
<keyword evidence="3" id="KW-1185">Reference proteome</keyword>
<organism evidence="2 3">
    <name type="scientific">Polaribacter cellanae</name>
    <dbReference type="NCBI Taxonomy" id="2818493"/>
    <lineage>
        <taxon>Bacteria</taxon>
        <taxon>Pseudomonadati</taxon>
        <taxon>Bacteroidota</taxon>
        <taxon>Flavobacteriia</taxon>
        <taxon>Flavobacteriales</taxon>
        <taxon>Flavobacteriaceae</taxon>
    </lineage>
</organism>
<dbReference type="SUPFAM" id="SSF53098">
    <property type="entry name" value="Ribonuclease H-like"/>
    <property type="match status" value="1"/>
</dbReference>
<proteinExistence type="predicted"/>
<dbReference type="InterPro" id="IPR001584">
    <property type="entry name" value="Integrase_cat-core"/>
</dbReference>
<dbReference type="GO" id="GO:0015074">
    <property type="term" value="P:DNA integration"/>
    <property type="evidence" value="ECO:0007669"/>
    <property type="project" value="InterPro"/>
</dbReference>
<dbReference type="AlphaFoldDB" id="A0A975CNV4"/>
<dbReference type="Gene3D" id="3.30.420.10">
    <property type="entry name" value="Ribonuclease H-like superfamily/Ribonuclease H"/>
    <property type="match status" value="1"/>
</dbReference>
<feature type="domain" description="Integrase catalytic" evidence="1">
    <location>
        <begin position="234"/>
        <end position="402"/>
    </location>
</feature>
<dbReference type="InterPro" id="IPR036397">
    <property type="entry name" value="RNaseH_sf"/>
</dbReference>
<dbReference type="GO" id="GO:0003676">
    <property type="term" value="F:nucleic acid binding"/>
    <property type="evidence" value="ECO:0007669"/>
    <property type="project" value="InterPro"/>
</dbReference>
<dbReference type="RefSeq" id="WP_208076727.1">
    <property type="nucleotide sequence ID" value="NZ_CP071869.1"/>
</dbReference>
<sequence length="433" mass="50526">MGKYKKYHSDVKVTYALKLQDELLPNKFTSQIPNSTTSYWKDNEKPERYVGSEFASNIQTNLNDTKVFLDPRVHFGKEVFIQMARFYITILNLIGKERVFASIVKNKNVIVQLLENLNHNFPFEKKILLLFLNISQHRYSMWLGVHAFACDKSLANTCFKKRPNQVALFEIEVLKKYMNKKSHQFWSIGAIWGKAVKDGAISMSSASWYKYSKKLGLSEARKPKKKSRKKGSLDVDRPNHTWHMDVSQYKTMDNVKFYIYTVVDNFSRKIVSHHLSRKLSAQIRVESLRKGILNEFNIEIKGQHLDLIVDGGSENNNHTVADFIKNCEISIQKKIALKDVTFSNSIVEGPYKIMKSYYFRKKEIYADGMQKELDFFINDYNNLKPCHKHKFFTPYEVHLKPDILESKPIISNCNEARLEANRNYCCKLLLPTN</sequence>
<dbReference type="Pfam" id="PF00665">
    <property type="entry name" value="rve"/>
    <property type="match status" value="1"/>
</dbReference>
<evidence type="ECO:0000313" key="3">
    <source>
        <dbReference type="Proteomes" id="UP000663920"/>
    </source>
</evidence>
<name>A0A975CNV4_9FLAO</name>
<gene>
    <name evidence="2" type="ORF">J3359_09740</name>
</gene>
<protein>
    <submittedName>
        <fullName evidence="2">Transposase family protein</fullName>
    </submittedName>
</protein>
<evidence type="ECO:0000313" key="2">
    <source>
        <dbReference type="EMBL" id="QTE21132.1"/>
    </source>
</evidence>
<dbReference type="EMBL" id="CP071869">
    <property type="protein sequence ID" value="QTE21132.1"/>
    <property type="molecule type" value="Genomic_DNA"/>
</dbReference>
<accession>A0A975CNV4</accession>
<dbReference type="KEGG" id="pcea:J3359_09740"/>
<evidence type="ECO:0000259" key="1">
    <source>
        <dbReference type="PROSITE" id="PS50994"/>
    </source>
</evidence>
<dbReference type="PROSITE" id="PS50994">
    <property type="entry name" value="INTEGRASE"/>
    <property type="match status" value="1"/>
</dbReference>
<reference evidence="2 3" key="1">
    <citation type="submission" date="2021-03" db="EMBL/GenBank/DDBJ databases">
        <title>Complete genome of Polaribacter_sp.SM13.</title>
        <authorList>
            <person name="Jeong S.W."/>
            <person name="Bae J.W."/>
        </authorList>
    </citation>
    <scope>NUCLEOTIDE SEQUENCE [LARGE SCALE GENOMIC DNA]</scope>
    <source>
        <strain evidence="2 3">SM13</strain>
    </source>
</reference>
<dbReference type="Proteomes" id="UP000663920">
    <property type="component" value="Chromosome"/>
</dbReference>